<dbReference type="InterPro" id="IPR016054">
    <property type="entry name" value="LY6_UPA_recep-like"/>
</dbReference>
<keyword evidence="6" id="KW-0325">Glycoprotein</keyword>
<evidence type="ECO:0000256" key="6">
    <source>
        <dbReference type="ARBA" id="ARBA00023180"/>
    </source>
</evidence>
<evidence type="ECO:0000313" key="10">
    <source>
        <dbReference type="Ensembl" id="ENSXETP00000116873"/>
    </source>
</evidence>
<accession>A0A803K920</accession>
<evidence type="ECO:0000256" key="4">
    <source>
        <dbReference type="ARBA" id="ARBA00022729"/>
    </source>
</evidence>
<dbReference type="SMART" id="SM00134">
    <property type="entry name" value="LU"/>
    <property type="match status" value="2"/>
</dbReference>
<sequence length="364" mass="40175">MYWAFILLSALSYLAGTGFCLSCIHCTSNDGSGCSGIAKNCTGDTVCMSTVTQTATYTGQATTTLRRSCGEPQYCSAGSLSSYFITTVTNSTCCFTDSCTPPEPTMPNYKSKTKNGAVCKTCFARDERECSRFNTTMCTGSETFCVEYEVRTEAGAEAQTLECYSCLDYNDGSCSQDKAAKTSCNPDQYCTETNATLETSHNYSYLLVKGCGNRSIDDMLEHVPFYGISLHFHLSQCNSSLCNNLNTEKTIYPEKPTPEPNNVQCYSCIGNSATECSSSNVSILNCYGKYGYCFDGNVNLTIVSPLYKSSDLSLLVSRVFLGGGDHDVHPDPHRLWRRGHHAEKAFECFQAERQLWMWTLEKQK</sequence>
<keyword evidence="2" id="KW-1003">Cell membrane</keyword>
<proteinExistence type="predicted"/>
<feature type="chain" id="PRO_5030716664" description="UPAR/Ly6 domain-containing protein" evidence="8">
    <location>
        <begin position="17"/>
        <end position="364"/>
    </location>
</feature>
<dbReference type="GO" id="GO:0005886">
    <property type="term" value="C:plasma membrane"/>
    <property type="evidence" value="ECO:0007669"/>
    <property type="project" value="UniProtKB-SubCell"/>
</dbReference>
<dbReference type="GeneTree" id="ENSGT00940000163304"/>
<keyword evidence="7" id="KW-0449">Lipoprotein</keyword>
<dbReference type="PANTHER" id="PTHR10624:SF8">
    <property type="entry name" value="LY6_PLAUR DOMAIN-CONTAINING PROTEIN 3"/>
    <property type="match status" value="1"/>
</dbReference>
<dbReference type="Pfam" id="PF00021">
    <property type="entry name" value="UPAR_LY6"/>
    <property type="match status" value="3"/>
</dbReference>
<reference evidence="10" key="1">
    <citation type="journal article" date="2010" name="Science">
        <title>The genome of the Western clawed frog Xenopus tropicalis.</title>
        <authorList>
            <person name="Hellsten U."/>
            <person name="Harland R.M."/>
            <person name="Gilchrist M.J."/>
            <person name="Hendrix D."/>
            <person name="Jurka J."/>
            <person name="Kapitonov V."/>
            <person name="Ovcharenko I."/>
            <person name="Putnam N.H."/>
            <person name="Shu S."/>
            <person name="Taher L."/>
            <person name="Blitz I.L."/>
            <person name="Blumberg B."/>
            <person name="Dichmann D.S."/>
            <person name="Dubchak I."/>
            <person name="Amaya E."/>
            <person name="Detter J.C."/>
            <person name="Fletcher R."/>
            <person name="Gerhard D.S."/>
            <person name="Goodstein D."/>
            <person name="Graves T."/>
            <person name="Grigoriev I.V."/>
            <person name="Grimwood J."/>
            <person name="Kawashima T."/>
            <person name="Lindquist E."/>
            <person name="Lucas S.M."/>
            <person name="Mead P.E."/>
            <person name="Mitros T."/>
            <person name="Ogino H."/>
            <person name="Ohta Y."/>
            <person name="Poliakov A.V."/>
            <person name="Pollet N."/>
            <person name="Robert J."/>
            <person name="Salamov A."/>
            <person name="Sater A.K."/>
            <person name="Schmutz J."/>
            <person name="Terry A."/>
            <person name="Vize P.D."/>
            <person name="Warren W.C."/>
            <person name="Wells D."/>
            <person name="Wills A."/>
            <person name="Wilson R.K."/>
            <person name="Zimmerman L.B."/>
            <person name="Zorn A.M."/>
            <person name="Grainger R."/>
            <person name="Grammer T."/>
            <person name="Khokha M.K."/>
            <person name="Richardson P.M."/>
            <person name="Rokhsar D.S."/>
        </authorList>
    </citation>
    <scope>NUCLEOTIDE SEQUENCE [LARGE SCALE GENOMIC DNA]</scope>
    <source>
        <strain evidence="10">Nigerian</strain>
    </source>
</reference>
<evidence type="ECO:0000256" key="2">
    <source>
        <dbReference type="ARBA" id="ARBA00022475"/>
    </source>
</evidence>
<evidence type="ECO:0000256" key="5">
    <source>
        <dbReference type="ARBA" id="ARBA00023136"/>
    </source>
</evidence>
<keyword evidence="4 8" id="KW-0732">Signal</keyword>
<dbReference type="CDD" id="cd23562">
    <property type="entry name" value="TFP_LU_ECD_LYPD3_rpt1"/>
    <property type="match status" value="1"/>
</dbReference>
<dbReference type="GO" id="GO:0098552">
    <property type="term" value="C:side of membrane"/>
    <property type="evidence" value="ECO:0007669"/>
    <property type="project" value="UniProtKB-KW"/>
</dbReference>
<name>A0A803K920_XENTR</name>
<feature type="domain" description="UPAR/Ly6" evidence="9">
    <location>
        <begin position="161"/>
        <end position="252"/>
    </location>
</feature>
<dbReference type="AlphaFoldDB" id="A0A803K920"/>
<dbReference type="InterPro" id="IPR045860">
    <property type="entry name" value="Snake_toxin-like_sf"/>
</dbReference>
<evidence type="ECO:0000256" key="7">
    <source>
        <dbReference type="ARBA" id="ARBA00023288"/>
    </source>
</evidence>
<dbReference type="PANTHER" id="PTHR10624">
    <property type="entry name" value="UROKINASE PLASMINOGEN ACTIVATOR SURFACE RECEPTOR-RELATED"/>
    <property type="match status" value="1"/>
</dbReference>
<dbReference type="SUPFAM" id="SSF57302">
    <property type="entry name" value="Snake toxin-like"/>
    <property type="match status" value="2"/>
</dbReference>
<evidence type="ECO:0000256" key="3">
    <source>
        <dbReference type="ARBA" id="ARBA00022622"/>
    </source>
</evidence>
<feature type="signal peptide" evidence="8">
    <location>
        <begin position="1"/>
        <end position="16"/>
    </location>
</feature>
<dbReference type="Gene3D" id="2.10.60.10">
    <property type="entry name" value="CD59"/>
    <property type="match status" value="2"/>
</dbReference>
<comment type="subcellular location">
    <subcellularLocation>
        <location evidence="1">Cell membrane</location>
        <topology evidence="1">Lipid-anchor</topology>
        <topology evidence="1">GPI-anchor</topology>
    </subcellularLocation>
</comment>
<keyword evidence="5" id="KW-0472">Membrane</keyword>
<evidence type="ECO:0000256" key="8">
    <source>
        <dbReference type="SAM" id="SignalP"/>
    </source>
</evidence>
<organism evidence="10">
    <name type="scientific">Xenopus tropicalis</name>
    <name type="common">Western clawed frog</name>
    <name type="synonym">Silurana tropicalis</name>
    <dbReference type="NCBI Taxonomy" id="8364"/>
    <lineage>
        <taxon>Eukaryota</taxon>
        <taxon>Metazoa</taxon>
        <taxon>Chordata</taxon>
        <taxon>Craniata</taxon>
        <taxon>Vertebrata</taxon>
        <taxon>Euteleostomi</taxon>
        <taxon>Amphibia</taxon>
        <taxon>Batrachia</taxon>
        <taxon>Anura</taxon>
        <taxon>Pipoidea</taxon>
        <taxon>Pipidae</taxon>
        <taxon>Xenopodinae</taxon>
        <taxon>Xenopus</taxon>
        <taxon>Silurana</taxon>
    </lineage>
</organism>
<dbReference type="Ensembl" id="ENSXETT00000114541">
    <property type="protein sequence ID" value="ENSXETP00000116873"/>
    <property type="gene ID" value="ENSXETG00000048431"/>
</dbReference>
<reference evidence="10" key="2">
    <citation type="submission" date="2021-03" db="UniProtKB">
        <authorList>
            <consortium name="Ensembl"/>
        </authorList>
    </citation>
    <scope>IDENTIFICATION</scope>
</reference>
<feature type="domain" description="UPAR/Ly6" evidence="9">
    <location>
        <begin position="21"/>
        <end position="107"/>
    </location>
</feature>
<evidence type="ECO:0000259" key="9">
    <source>
        <dbReference type="SMART" id="SM00134"/>
    </source>
</evidence>
<evidence type="ECO:0000256" key="1">
    <source>
        <dbReference type="ARBA" id="ARBA00004609"/>
    </source>
</evidence>
<protein>
    <recommendedName>
        <fullName evidence="9">UPAR/Ly6 domain-containing protein</fullName>
    </recommendedName>
</protein>
<dbReference type="InParanoid" id="A0A803K920"/>
<keyword evidence="3" id="KW-0336">GPI-anchor</keyword>